<dbReference type="Gene3D" id="3.30.565.10">
    <property type="entry name" value="Histidine kinase-like ATPase, C-terminal domain"/>
    <property type="match status" value="1"/>
</dbReference>
<evidence type="ECO:0000256" key="2">
    <source>
        <dbReference type="ARBA" id="ARBA00012438"/>
    </source>
</evidence>
<evidence type="ECO:0000256" key="1">
    <source>
        <dbReference type="ARBA" id="ARBA00000085"/>
    </source>
</evidence>
<dbReference type="InterPro" id="IPR003661">
    <property type="entry name" value="HisK_dim/P_dom"/>
</dbReference>
<dbReference type="InterPro" id="IPR052162">
    <property type="entry name" value="Sensor_kinase/Photoreceptor"/>
</dbReference>
<dbReference type="SMART" id="SM00086">
    <property type="entry name" value="PAC"/>
    <property type="match status" value="4"/>
</dbReference>
<feature type="domain" description="PAC" evidence="8">
    <location>
        <begin position="460"/>
        <end position="512"/>
    </location>
</feature>
<dbReference type="PRINTS" id="PR00344">
    <property type="entry name" value="BCTRLSENSOR"/>
</dbReference>
<dbReference type="FunFam" id="3.30.565.10:FF:000006">
    <property type="entry name" value="Sensor histidine kinase WalK"/>
    <property type="match status" value="1"/>
</dbReference>
<dbReference type="InterPro" id="IPR013656">
    <property type="entry name" value="PAS_4"/>
</dbReference>
<dbReference type="Pfam" id="PF08448">
    <property type="entry name" value="PAS_4"/>
    <property type="match status" value="1"/>
</dbReference>
<dbReference type="Gene3D" id="2.10.70.100">
    <property type="match status" value="1"/>
</dbReference>
<dbReference type="InterPro" id="IPR000700">
    <property type="entry name" value="PAS-assoc_C"/>
</dbReference>
<gene>
    <name evidence="9" type="ORF">LCGC14_0948590</name>
</gene>
<organism evidence="9">
    <name type="scientific">marine sediment metagenome</name>
    <dbReference type="NCBI Taxonomy" id="412755"/>
    <lineage>
        <taxon>unclassified sequences</taxon>
        <taxon>metagenomes</taxon>
        <taxon>ecological metagenomes</taxon>
    </lineage>
</organism>
<feature type="domain" description="PAC" evidence="8">
    <location>
        <begin position="83"/>
        <end position="135"/>
    </location>
</feature>
<dbReference type="PROSITE" id="PS50113">
    <property type="entry name" value="PAC"/>
    <property type="match status" value="5"/>
</dbReference>
<dbReference type="SMART" id="SM00387">
    <property type="entry name" value="HATPase_c"/>
    <property type="match status" value="1"/>
</dbReference>
<dbReference type="EC" id="2.7.13.3" evidence="2"/>
<dbReference type="PANTHER" id="PTHR43304">
    <property type="entry name" value="PHYTOCHROME-LIKE PROTEIN CPH1"/>
    <property type="match status" value="1"/>
</dbReference>
<dbReference type="Pfam" id="PF02518">
    <property type="entry name" value="HATPase_c"/>
    <property type="match status" value="1"/>
</dbReference>
<dbReference type="SMART" id="SM00091">
    <property type="entry name" value="PAS"/>
    <property type="match status" value="5"/>
</dbReference>
<dbReference type="InterPro" id="IPR035965">
    <property type="entry name" value="PAS-like_dom_sf"/>
</dbReference>
<dbReference type="SUPFAM" id="SSF55874">
    <property type="entry name" value="ATPase domain of HSP90 chaperone/DNA topoisomerase II/histidine kinase"/>
    <property type="match status" value="1"/>
</dbReference>
<evidence type="ECO:0000313" key="9">
    <source>
        <dbReference type="EMBL" id="KKN19153.1"/>
    </source>
</evidence>
<dbReference type="Pfam" id="PF00512">
    <property type="entry name" value="HisKA"/>
    <property type="match status" value="1"/>
</dbReference>
<dbReference type="EMBL" id="LAZR01003362">
    <property type="protein sequence ID" value="KKN19153.1"/>
    <property type="molecule type" value="Genomic_DNA"/>
</dbReference>
<feature type="domain" description="PAS" evidence="7">
    <location>
        <begin position="509"/>
        <end position="582"/>
    </location>
</feature>
<dbReference type="NCBIfam" id="TIGR00229">
    <property type="entry name" value="sensory_box"/>
    <property type="match status" value="5"/>
</dbReference>
<dbReference type="InterPro" id="IPR013655">
    <property type="entry name" value="PAS_fold_3"/>
</dbReference>
<feature type="domain" description="PAC" evidence="8">
    <location>
        <begin position="332"/>
        <end position="384"/>
    </location>
</feature>
<dbReference type="InterPro" id="IPR004358">
    <property type="entry name" value="Sig_transdc_His_kin-like_C"/>
</dbReference>
<keyword evidence="4" id="KW-0808">Transferase</keyword>
<dbReference type="SMART" id="SM00388">
    <property type="entry name" value="HisKA"/>
    <property type="match status" value="1"/>
</dbReference>
<dbReference type="InterPro" id="IPR001610">
    <property type="entry name" value="PAC"/>
</dbReference>
<dbReference type="Pfam" id="PF13426">
    <property type="entry name" value="PAS_9"/>
    <property type="match status" value="3"/>
</dbReference>
<dbReference type="InterPro" id="IPR005467">
    <property type="entry name" value="His_kinase_dom"/>
</dbReference>
<evidence type="ECO:0000259" key="7">
    <source>
        <dbReference type="PROSITE" id="PS50112"/>
    </source>
</evidence>
<keyword evidence="3" id="KW-0597">Phosphoprotein</keyword>
<reference evidence="9" key="1">
    <citation type="journal article" date="2015" name="Nature">
        <title>Complex archaea that bridge the gap between prokaryotes and eukaryotes.</title>
        <authorList>
            <person name="Spang A."/>
            <person name="Saw J.H."/>
            <person name="Jorgensen S.L."/>
            <person name="Zaremba-Niedzwiedzka K."/>
            <person name="Martijn J."/>
            <person name="Lind A.E."/>
            <person name="van Eijk R."/>
            <person name="Schleper C."/>
            <person name="Guy L."/>
            <person name="Ettema T.J."/>
        </authorList>
    </citation>
    <scope>NUCLEOTIDE SEQUENCE</scope>
</reference>
<dbReference type="InterPro" id="IPR000014">
    <property type="entry name" value="PAS"/>
</dbReference>
<dbReference type="InterPro" id="IPR003594">
    <property type="entry name" value="HATPase_dom"/>
</dbReference>
<dbReference type="InterPro" id="IPR036097">
    <property type="entry name" value="HisK_dim/P_sf"/>
</dbReference>
<evidence type="ECO:0000259" key="6">
    <source>
        <dbReference type="PROSITE" id="PS50109"/>
    </source>
</evidence>
<dbReference type="Gene3D" id="3.30.450.20">
    <property type="entry name" value="PAS domain"/>
    <property type="match status" value="5"/>
</dbReference>
<dbReference type="CDD" id="cd00075">
    <property type="entry name" value="HATPase"/>
    <property type="match status" value="1"/>
</dbReference>
<dbReference type="SUPFAM" id="SSF55785">
    <property type="entry name" value="PYP-like sensor domain (PAS domain)"/>
    <property type="match status" value="5"/>
</dbReference>
<keyword evidence="5" id="KW-0418">Kinase</keyword>
<dbReference type="InterPro" id="IPR036890">
    <property type="entry name" value="HATPase_C_sf"/>
</dbReference>
<dbReference type="AlphaFoldDB" id="A0A0F9RPD5"/>
<proteinExistence type="predicted"/>
<dbReference type="CDD" id="cd00130">
    <property type="entry name" value="PAS"/>
    <property type="match status" value="4"/>
</dbReference>
<accession>A0A0F9RPD5</accession>
<dbReference type="PANTHER" id="PTHR43304:SF1">
    <property type="entry name" value="PAC DOMAIN-CONTAINING PROTEIN"/>
    <property type="match status" value="1"/>
</dbReference>
<evidence type="ECO:0000256" key="4">
    <source>
        <dbReference type="ARBA" id="ARBA00022679"/>
    </source>
</evidence>
<protein>
    <recommendedName>
        <fullName evidence="2">histidine kinase</fullName>
        <ecNumber evidence="2">2.7.13.3</ecNumber>
    </recommendedName>
</protein>
<dbReference type="Gene3D" id="1.10.287.130">
    <property type="match status" value="1"/>
</dbReference>
<dbReference type="CDD" id="cd00082">
    <property type="entry name" value="HisKA"/>
    <property type="match status" value="1"/>
</dbReference>
<evidence type="ECO:0000256" key="5">
    <source>
        <dbReference type="ARBA" id="ARBA00022777"/>
    </source>
</evidence>
<dbReference type="PROSITE" id="PS50109">
    <property type="entry name" value="HIS_KIN"/>
    <property type="match status" value="1"/>
</dbReference>
<sequence length="969" mass="112408">MASLSEENYNPEEYLLDTLDDLDIGFVKVGNDSIILNHNLTFNKIFGYNPEESLIDTKILDYWLSSEESNKFREILFKNGIVKKYITPAKKFDGKKIFLQLNFKLNKNSNGEVISSEGTFFDISERIKNEQKLKESEEKWRAITKYTPDHIWVIDTNYKLSFVNYTIPELSVDEVIGNHYSNFVQKEYLEQHEEILKEIMKTGKTIRWETGYLDNYGKQLYFDVHSGPIFKEGKVIGIVTRSTDITERKKVEQKLKESEEKYRTLFESSKDGILFTNIEGKIMDCNQTYLDMLGYTLAEIKEFSYQQLTPEKWHEMETDIFNNQFLPRGYSGEFEKEYIRKDKKIVPISINVWLIKDDQGNNKGMWGIVRDISERKQADETLKASELMLRKSQEIGKIGSFEMTLATNDIVWSDQLYKLFGLKKEGRIIDYEKVLALIHPDDRERAIKASSDAAKERKPYTIEHRVVHPDGRILDLLITGDVIRNEKNEIVKIGGTVQDITERKKKEDELRLHSEIMNNISEGVYLIRLENLIIVYANPRFEEMFGYEPNEMIGKYVVIVNAPTDKTPEEIKDEIMGILKETGEWHGEVQNIKKDGTPFWCYANVSLFDHPEFGRVIVSVHTDITERKKKEMEIINLAQFPSENPYPVLRVNINRVMYINKAGQKLLNVVDSDQIPENFQESVKKTFESNQISESEATFDRRIYSFTIRPVKDQDYVNIYGMDITERKHVEENLKEVNKLKSEFLRRASHELKTPLISIKGFSDLILSLYSEQLDTGIVSKLEEINNGCERLQNLINNLLKTSRLESAELKPKLQKEDLSFLIKFCVHELESLAETRKQSIKLDIDNELYANIEKEEIHDVLSNLLTNAIKYTPPNGKIEIKTELKKDLVVVSVKDNGIGFTKDQKTKIFQQFGKIERYGQGLDLGIDGTGLGLYISKRIVKSHGGKIWMESEGKSRGSTFYFTLQTVK</sequence>
<feature type="domain" description="PAC" evidence="8">
    <location>
        <begin position="206"/>
        <end position="257"/>
    </location>
</feature>
<feature type="domain" description="PAC" evidence="8">
    <location>
        <begin position="585"/>
        <end position="636"/>
    </location>
</feature>
<dbReference type="Pfam" id="PF08447">
    <property type="entry name" value="PAS_3"/>
    <property type="match status" value="1"/>
</dbReference>
<comment type="catalytic activity">
    <reaction evidence="1">
        <text>ATP + protein L-histidine = ADP + protein N-phospho-L-histidine.</text>
        <dbReference type="EC" id="2.7.13.3"/>
    </reaction>
</comment>
<feature type="domain" description="PAS" evidence="7">
    <location>
        <begin position="258"/>
        <end position="300"/>
    </location>
</feature>
<name>A0A0F9RPD5_9ZZZZ</name>
<evidence type="ECO:0000259" key="8">
    <source>
        <dbReference type="PROSITE" id="PS50113"/>
    </source>
</evidence>
<evidence type="ECO:0000256" key="3">
    <source>
        <dbReference type="ARBA" id="ARBA00022553"/>
    </source>
</evidence>
<dbReference type="PROSITE" id="PS50112">
    <property type="entry name" value="PAS"/>
    <property type="match status" value="2"/>
</dbReference>
<dbReference type="SUPFAM" id="SSF47384">
    <property type="entry name" value="Homodimeric domain of signal transducing histidine kinase"/>
    <property type="match status" value="1"/>
</dbReference>
<comment type="caution">
    <text evidence="9">The sequence shown here is derived from an EMBL/GenBank/DDBJ whole genome shotgun (WGS) entry which is preliminary data.</text>
</comment>
<feature type="domain" description="Histidine kinase" evidence="6">
    <location>
        <begin position="747"/>
        <end position="969"/>
    </location>
</feature>
<dbReference type="GO" id="GO:0000155">
    <property type="term" value="F:phosphorelay sensor kinase activity"/>
    <property type="evidence" value="ECO:0007669"/>
    <property type="project" value="InterPro"/>
</dbReference>